<evidence type="ECO:0000313" key="5">
    <source>
        <dbReference type="Proteomes" id="UP000286097"/>
    </source>
</evidence>
<sequence length="592" mass="65273">MKLYYAISLMAVFAQASAARRPSFHSDLSEWKDCSDFYSTSSANPTNTKAECAVYSAPLCYRGICKTPKHVKPTVDILVKRIPAEGNPKSATNLWVLSGVDGASSGDKVHSRLSGKVNVYTMDQRGTGRSTLLDCIEMPTITTAYSSSSNFNVSQVPACAHALEKKYGPLSSFSITSAATDVVTFISDFSNGMNTIVCGISYGTMVVERLIHLNPREVTGYVLDSVFTTSGAPRDKTLYVSASYTNYGKVGDTFMALCETESKCNKHFVPNNLQATLQDLITKFDENPKSTCAALMSKLNSDQSSHPASYVLRQILGNLLLDASMRTFIPPLVYRLNRCEAKDVDVLTHFIELIVEINAQGDNDDSSYVLLYYLITFSEMWERPPPSIKEMNLRYTNARMTNTCDGGRFDVPLYCAFSKEESAVCGKLDVGNYVGNGIVYAVDKYWNTSAKIPPQASVLLLNSKLDEQAPQKFAKHLFKLLDGDKKELITFEDSVHIAMISTHLGQGGETCGMKLLVSYVTNDGDLERLDKSCVDEMPAFSMTPLLDHQHYFLSTDDAYDGVYNERLYASVTGPTSSTSSAGQVLQRDEHQD</sequence>
<gene>
    <name evidence="4" type="ORF">DD237_008529</name>
</gene>
<dbReference type="AlphaFoldDB" id="A0A3R8CP79"/>
<dbReference type="VEuPathDB" id="FungiDB:DD237_008529"/>
<comment type="caution">
    <text evidence="4">The sequence shown here is derived from an EMBL/GenBank/DDBJ whole genome shotgun (WGS) entry which is preliminary data.</text>
</comment>
<dbReference type="Gene3D" id="3.40.50.1820">
    <property type="entry name" value="alpha/beta hydrolase"/>
    <property type="match status" value="1"/>
</dbReference>
<dbReference type="PANTHER" id="PTHR43039">
    <property type="entry name" value="ESTERASE-RELATED"/>
    <property type="match status" value="1"/>
</dbReference>
<feature type="chain" id="PRO_5018746409" description="AB hydrolase-1 domain-containing protein" evidence="3">
    <location>
        <begin position="19"/>
        <end position="592"/>
    </location>
</feature>
<proteinExistence type="inferred from homology"/>
<dbReference type="SUPFAM" id="SSF53474">
    <property type="entry name" value="alpha/beta-Hydrolases"/>
    <property type="match status" value="1"/>
</dbReference>
<keyword evidence="3" id="KW-0732">Signal</keyword>
<name>A0A3R8CP79_9STRA</name>
<organism evidence="4 5">
    <name type="scientific">Peronospora effusa</name>
    <dbReference type="NCBI Taxonomy" id="542832"/>
    <lineage>
        <taxon>Eukaryota</taxon>
        <taxon>Sar</taxon>
        <taxon>Stramenopiles</taxon>
        <taxon>Oomycota</taxon>
        <taxon>Peronosporomycetes</taxon>
        <taxon>Peronosporales</taxon>
        <taxon>Peronosporaceae</taxon>
        <taxon>Peronospora</taxon>
    </lineage>
</organism>
<feature type="region of interest" description="Disordered" evidence="2">
    <location>
        <begin position="573"/>
        <end position="592"/>
    </location>
</feature>
<dbReference type="EMBL" id="QKXF01000428">
    <property type="protein sequence ID" value="RQM11466.1"/>
    <property type="molecule type" value="Genomic_DNA"/>
</dbReference>
<reference evidence="4 5" key="1">
    <citation type="submission" date="2018-06" db="EMBL/GenBank/DDBJ databases">
        <title>Comparative genomics of downy mildews reveals potential adaptations to biotrophy.</title>
        <authorList>
            <person name="Fletcher K."/>
            <person name="Klosterman S.J."/>
            <person name="Derevnina L."/>
            <person name="Martin F."/>
            <person name="Koike S."/>
            <person name="Reyes Chin-Wo S."/>
            <person name="Mou B."/>
            <person name="Michelmore R."/>
        </authorList>
    </citation>
    <scope>NUCLEOTIDE SEQUENCE [LARGE SCALE GENOMIC DNA]</scope>
    <source>
        <strain evidence="4 5">R13</strain>
    </source>
</reference>
<feature type="signal peptide" evidence="3">
    <location>
        <begin position="1"/>
        <end position="18"/>
    </location>
</feature>
<evidence type="ECO:0000256" key="2">
    <source>
        <dbReference type="SAM" id="MobiDB-lite"/>
    </source>
</evidence>
<protein>
    <recommendedName>
        <fullName evidence="6">AB hydrolase-1 domain-containing protein</fullName>
    </recommendedName>
</protein>
<evidence type="ECO:0000256" key="3">
    <source>
        <dbReference type="SAM" id="SignalP"/>
    </source>
</evidence>
<accession>A0A3R8CP79</accession>
<dbReference type="InterPro" id="IPR029058">
    <property type="entry name" value="AB_hydrolase_fold"/>
</dbReference>
<dbReference type="Proteomes" id="UP000286097">
    <property type="component" value="Unassembled WGS sequence"/>
</dbReference>
<evidence type="ECO:0000313" key="4">
    <source>
        <dbReference type="EMBL" id="RQM11466.1"/>
    </source>
</evidence>
<evidence type="ECO:0000256" key="1">
    <source>
        <dbReference type="ARBA" id="ARBA00008645"/>
    </source>
</evidence>
<comment type="similarity">
    <text evidence="1">Belongs to the AB hydrolase superfamily.</text>
</comment>
<evidence type="ECO:0008006" key="6">
    <source>
        <dbReference type="Google" id="ProtNLM"/>
    </source>
</evidence>
<feature type="compositionally biased region" description="Polar residues" evidence="2">
    <location>
        <begin position="573"/>
        <end position="583"/>
    </location>
</feature>